<name>I3SCV7_LOTJA</name>
<accession>I3SCV7</accession>
<dbReference type="EMBL" id="BT138304">
    <property type="protein sequence ID" value="AFK38099.1"/>
    <property type="molecule type" value="mRNA"/>
</dbReference>
<protein>
    <submittedName>
        <fullName evidence="1">Uncharacterized protein</fullName>
    </submittedName>
</protein>
<sequence>MLPTNALSIRNEDVWEAIRKLAPRDGAKFNGIRISSDFISKSFGFRTVKQHNLLGILGLKP</sequence>
<reference evidence="1" key="1">
    <citation type="submission" date="2012-05" db="EMBL/GenBank/DDBJ databases">
        <authorList>
            <person name="Krishnakumar V."/>
            <person name="Cheung F."/>
            <person name="Xiao Y."/>
            <person name="Chan A."/>
            <person name="Moskal W.A."/>
            <person name="Town C.D."/>
        </authorList>
    </citation>
    <scope>NUCLEOTIDE SEQUENCE</scope>
</reference>
<evidence type="ECO:0000313" key="1">
    <source>
        <dbReference type="EMBL" id="AFK38099.1"/>
    </source>
</evidence>
<organism evidence="1">
    <name type="scientific">Lotus japonicus</name>
    <name type="common">Lotus corniculatus var. japonicus</name>
    <dbReference type="NCBI Taxonomy" id="34305"/>
    <lineage>
        <taxon>Eukaryota</taxon>
        <taxon>Viridiplantae</taxon>
        <taxon>Streptophyta</taxon>
        <taxon>Embryophyta</taxon>
        <taxon>Tracheophyta</taxon>
        <taxon>Spermatophyta</taxon>
        <taxon>Magnoliopsida</taxon>
        <taxon>eudicotyledons</taxon>
        <taxon>Gunneridae</taxon>
        <taxon>Pentapetalae</taxon>
        <taxon>rosids</taxon>
        <taxon>fabids</taxon>
        <taxon>Fabales</taxon>
        <taxon>Fabaceae</taxon>
        <taxon>Papilionoideae</taxon>
        <taxon>50 kb inversion clade</taxon>
        <taxon>NPAAA clade</taxon>
        <taxon>Hologalegina</taxon>
        <taxon>robinioid clade</taxon>
        <taxon>Loteae</taxon>
        <taxon>Lotus</taxon>
    </lineage>
</organism>
<proteinExistence type="evidence at transcript level"/>
<dbReference type="AlphaFoldDB" id="I3SCV7"/>